<keyword evidence="3" id="KW-1185">Reference proteome</keyword>
<gene>
    <name evidence="2" type="ORF">ACAOBT_LOCUS10437</name>
</gene>
<dbReference type="OrthoDB" id="6780590at2759"/>
<evidence type="ECO:0000313" key="2">
    <source>
        <dbReference type="EMBL" id="CAH1973233.1"/>
    </source>
</evidence>
<protein>
    <submittedName>
        <fullName evidence="2">Uncharacterized protein</fullName>
    </submittedName>
</protein>
<feature type="transmembrane region" description="Helical" evidence="1">
    <location>
        <begin position="12"/>
        <end position="32"/>
    </location>
</feature>
<dbReference type="AlphaFoldDB" id="A0A9P0P6Q9"/>
<dbReference type="EMBL" id="CAKOFQ010006806">
    <property type="protein sequence ID" value="CAH1973233.1"/>
    <property type="molecule type" value="Genomic_DNA"/>
</dbReference>
<keyword evidence="1" id="KW-0472">Membrane</keyword>
<reference evidence="2" key="1">
    <citation type="submission" date="2022-03" db="EMBL/GenBank/DDBJ databases">
        <authorList>
            <person name="Sayadi A."/>
        </authorList>
    </citation>
    <scope>NUCLEOTIDE SEQUENCE</scope>
</reference>
<evidence type="ECO:0000256" key="1">
    <source>
        <dbReference type="SAM" id="Phobius"/>
    </source>
</evidence>
<dbReference type="Proteomes" id="UP001152888">
    <property type="component" value="Unassembled WGS sequence"/>
</dbReference>
<organism evidence="2 3">
    <name type="scientific">Acanthoscelides obtectus</name>
    <name type="common">Bean weevil</name>
    <name type="synonym">Bruchus obtectus</name>
    <dbReference type="NCBI Taxonomy" id="200917"/>
    <lineage>
        <taxon>Eukaryota</taxon>
        <taxon>Metazoa</taxon>
        <taxon>Ecdysozoa</taxon>
        <taxon>Arthropoda</taxon>
        <taxon>Hexapoda</taxon>
        <taxon>Insecta</taxon>
        <taxon>Pterygota</taxon>
        <taxon>Neoptera</taxon>
        <taxon>Endopterygota</taxon>
        <taxon>Coleoptera</taxon>
        <taxon>Polyphaga</taxon>
        <taxon>Cucujiformia</taxon>
        <taxon>Chrysomeloidea</taxon>
        <taxon>Chrysomelidae</taxon>
        <taxon>Bruchinae</taxon>
        <taxon>Bruchini</taxon>
        <taxon>Acanthoscelides</taxon>
    </lineage>
</organism>
<evidence type="ECO:0000313" key="3">
    <source>
        <dbReference type="Proteomes" id="UP001152888"/>
    </source>
</evidence>
<keyword evidence="1" id="KW-1133">Transmembrane helix</keyword>
<sequence length="33" mass="3736">MYYQLSVKAHHQFLVFPSSLLAPVSVGPFFIVI</sequence>
<comment type="caution">
    <text evidence="2">The sequence shown here is derived from an EMBL/GenBank/DDBJ whole genome shotgun (WGS) entry which is preliminary data.</text>
</comment>
<keyword evidence="1" id="KW-0812">Transmembrane</keyword>
<name>A0A9P0P6Q9_ACAOB</name>
<accession>A0A9P0P6Q9</accession>
<proteinExistence type="predicted"/>